<dbReference type="GO" id="GO:0016491">
    <property type="term" value="F:oxidoreductase activity"/>
    <property type="evidence" value="ECO:0007669"/>
    <property type="project" value="UniProtKB-KW"/>
</dbReference>
<dbReference type="InterPro" id="IPR036291">
    <property type="entry name" value="NAD(P)-bd_dom_sf"/>
</dbReference>
<keyword evidence="2" id="KW-0560">Oxidoreductase</keyword>
<organism evidence="4 5">
    <name type="scientific">Carnegiea gigantea</name>
    <dbReference type="NCBI Taxonomy" id="171969"/>
    <lineage>
        <taxon>Eukaryota</taxon>
        <taxon>Viridiplantae</taxon>
        <taxon>Streptophyta</taxon>
        <taxon>Embryophyta</taxon>
        <taxon>Tracheophyta</taxon>
        <taxon>Spermatophyta</taxon>
        <taxon>Magnoliopsida</taxon>
        <taxon>eudicotyledons</taxon>
        <taxon>Gunneridae</taxon>
        <taxon>Pentapetalae</taxon>
        <taxon>Caryophyllales</taxon>
        <taxon>Cactineae</taxon>
        <taxon>Cactaceae</taxon>
        <taxon>Cactoideae</taxon>
        <taxon>Echinocereeae</taxon>
        <taxon>Carnegiea</taxon>
    </lineage>
</organism>
<dbReference type="Proteomes" id="UP001153076">
    <property type="component" value="Unassembled WGS sequence"/>
</dbReference>
<reference evidence="4" key="1">
    <citation type="submission" date="2022-04" db="EMBL/GenBank/DDBJ databases">
        <title>Carnegiea gigantea Genome sequencing and assembly v2.</title>
        <authorList>
            <person name="Copetti D."/>
            <person name="Sanderson M.J."/>
            <person name="Burquez A."/>
            <person name="Wojciechowski M.F."/>
        </authorList>
    </citation>
    <scope>NUCLEOTIDE SEQUENCE</scope>
    <source>
        <strain evidence="4">SGP5-SGP5p</strain>
        <tissue evidence="4">Aerial part</tissue>
    </source>
</reference>
<dbReference type="CDD" id="cd05259">
    <property type="entry name" value="PCBER_SDR_a"/>
    <property type="match status" value="1"/>
</dbReference>
<dbReference type="EMBL" id="JAKOGI010000145">
    <property type="protein sequence ID" value="KAJ8442163.1"/>
    <property type="molecule type" value="Genomic_DNA"/>
</dbReference>
<evidence type="ECO:0000259" key="3">
    <source>
        <dbReference type="Pfam" id="PF05368"/>
    </source>
</evidence>
<keyword evidence="5" id="KW-1185">Reference proteome</keyword>
<name>A0A9Q1KF32_9CARY</name>
<dbReference type="InterPro" id="IPR008030">
    <property type="entry name" value="NmrA-like"/>
</dbReference>
<keyword evidence="1" id="KW-0521">NADP</keyword>
<accession>A0A9Q1KF32</accession>
<protein>
    <recommendedName>
        <fullName evidence="3">NmrA-like domain-containing protein</fullName>
    </recommendedName>
</protein>
<gene>
    <name evidence="4" type="ORF">Cgig2_015504</name>
</gene>
<comment type="caution">
    <text evidence="4">The sequence shown here is derived from an EMBL/GenBank/DDBJ whole genome shotgun (WGS) entry which is preliminary data.</text>
</comment>
<dbReference type="SUPFAM" id="SSF51735">
    <property type="entry name" value="NAD(P)-binding Rossmann-fold domains"/>
    <property type="match status" value="1"/>
</dbReference>
<dbReference type="OrthoDB" id="419598at2759"/>
<evidence type="ECO:0000313" key="4">
    <source>
        <dbReference type="EMBL" id="KAJ8442163.1"/>
    </source>
</evidence>
<dbReference type="InterPro" id="IPR045312">
    <property type="entry name" value="PCBER-like"/>
</dbReference>
<dbReference type="Pfam" id="PF05368">
    <property type="entry name" value="NmrA"/>
    <property type="match status" value="1"/>
</dbReference>
<dbReference type="Gene3D" id="3.40.50.720">
    <property type="entry name" value="NAD(P)-binding Rossmann-like Domain"/>
    <property type="match status" value="1"/>
</dbReference>
<proteinExistence type="predicted"/>
<evidence type="ECO:0000256" key="1">
    <source>
        <dbReference type="ARBA" id="ARBA00022857"/>
    </source>
</evidence>
<dbReference type="PANTHER" id="PTHR43349:SF89">
    <property type="entry name" value="LEUCANTHOCYANIDIN REDUCTASE"/>
    <property type="match status" value="1"/>
</dbReference>
<sequence>MTVLALATNGKASGRTLIVGSTGFIGRFVAEACLDSGRPTYLLVRSGSPPSPSKAQTIHTLRNKGATILTGTIADQKLMEKIMEEHKIEVVISAVGGTSILDQLRLVQAIKAVGTIKRFLPSEFGHDIDRTDPVEPGLQMYNEKREVRRAIEKAGIPYTYICCNSIAAWPYHDNTHPADVLPPLDRFHIYGDGNVKAYFVAGSDIGKFTLKVVDDNRTINKSVHFRPENNLFSINELASLWEKKIKRSLPRITITEEDLLSAANEMRIPESIVASFTHDIFIQGCQINFALDKPTDLEATSLYPDTQFRSVDECFDEFVSKVIEDHVMNSKPTNSEGLKIAKPTVRSEGFVITLSAA</sequence>
<dbReference type="PANTHER" id="PTHR43349">
    <property type="entry name" value="PINORESINOL REDUCTASE-RELATED"/>
    <property type="match status" value="1"/>
</dbReference>
<evidence type="ECO:0000256" key="2">
    <source>
        <dbReference type="ARBA" id="ARBA00023002"/>
    </source>
</evidence>
<dbReference type="Gene3D" id="3.90.25.10">
    <property type="entry name" value="UDP-galactose 4-epimerase, domain 1"/>
    <property type="match status" value="1"/>
</dbReference>
<dbReference type="AlphaFoldDB" id="A0A9Q1KF32"/>
<dbReference type="InterPro" id="IPR050608">
    <property type="entry name" value="NmrA-type/Isoflavone_red_sf"/>
</dbReference>
<evidence type="ECO:0000313" key="5">
    <source>
        <dbReference type="Proteomes" id="UP001153076"/>
    </source>
</evidence>
<feature type="domain" description="NmrA-like" evidence="3">
    <location>
        <begin position="15"/>
        <end position="313"/>
    </location>
</feature>